<accession>A0A2P1P934</accession>
<keyword evidence="4 6" id="KW-1133">Transmembrane helix</keyword>
<keyword evidence="8" id="KW-0645">Protease</keyword>
<evidence type="ECO:0000256" key="2">
    <source>
        <dbReference type="ARBA" id="ARBA00006971"/>
    </source>
</evidence>
<comment type="subcellular location">
    <subcellularLocation>
        <location evidence="1">Membrane</location>
        <topology evidence="1">Single-pass membrane protein</topology>
    </subcellularLocation>
</comment>
<dbReference type="KEGG" id="ptc:phytr_8480"/>
<sequence>MKIFAFRSPWDSGDDRDNSNNFFQNFKTQQAPNFEFKNKIFYIILIFVALWLLSGIYEVKEGEEAVVLRFGKFVRQAYPGLNYRLPKPIEELYIEKVNMSRRIEIGYRSNESVMSDNSRDVASESIMLTGDENILKLNCDVMWHIDNLPKYMFSVSLPQETVKAVAQSVLREVIGCTPIADALSNQKQAIADKIHSLIQTILDRYDIGIKIEQVQLLKVEPPDEVISAYRDVQTSRADKEREINQAQAYRNDLIPKARGRAAEMLQQAEGYKEEVIATAQGDVKRFNAIFEAYMQNKQVTKSRLTLDTITEVMSGTQKTIVGDGVILPHMQLTQ</sequence>
<dbReference type="InterPro" id="IPR001107">
    <property type="entry name" value="Band_7"/>
</dbReference>
<evidence type="ECO:0000256" key="3">
    <source>
        <dbReference type="ARBA" id="ARBA00022692"/>
    </source>
</evidence>
<dbReference type="GO" id="GO:0008233">
    <property type="term" value="F:peptidase activity"/>
    <property type="evidence" value="ECO:0007669"/>
    <property type="project" value="UniProtKB-KW"/>
</dbReference>
<evidence type="ECO:0000256" key="6">
    <source>
        <dbReference type="RuleBase" id="RU364113"/>
    </source>
</evidence>
<feature type="transmembrane region" description="Helical" evidence="6">
    <location>
        <begin position="40"/>
        <end position="57"/>
    </location>
</feature>
<dbReference type="SUPFAM" id="SSF117892">
    <property type="entry name" value="Band 7/SPFH domain"/>
    <property type="match status" value="1"/>
</dbReference>
<dbReference type="OrthoDB" id="9779595at2"/>
<keyword evidence="3 6" id="KW-0812">Transmembrane</keyword>
<evidence type="ECO:0000256" key="5">
    <source>
        <dbReference type="ARBA" id="ARBA00023136"/>
    </source>
</evidence>
<dbReference type="CDD" id="cd03404">
    <property type="entry name" value="SPFH_HflK"/>
    <property type="match status" value="1"/>
</dbReference>
<evidence type="ECO:0000259" key="7">
    <source>
        <dbReference type="SMART" id="SM00244"/>
    </source>
</evidence>
<keyword evidence="8" id="KW-0378">Hydrolase</keyword>
<reference evidence="8 9" key="1">
    <citation type="submission" date="2018-03" db="EMBL/GenBank/DDBJ databases">
        <title>A gene transfer event suggests a long-term partnership between eustigmatophyte algae and a novel lineage of endosymbiotic bacteria.</title>
        <authorList>
            <person name="Yurchenko T."/>
            <person name="Sevcikova T."/>
            <person name="Pribyl P."/>
            <person name="El Karkouri K."/>
            <person name="Klimes V."/>
            <person name="Amaral R."/>
            <person name="Zbrankova V."/>
            <person name="Kim E."/>
            <person name="Raoult D."/>
            <person name="Santos L.M.A."/>
            <person name="Elias M."/>
        </authorList>
    </citation>
    <scope>NUCLEOTIDE SEQUENCE [LARGE SCALE GENOMIC DNA]</scope>
    <source>
        <strain evidence="8">CCALA 838</strain>
    </source>
</reference>
<dbReference type="AlphaFoldDB" id="A0A2P1P934"/>
<dbReference type="Pfam" id="PF01145">
    <property type="entry name" value="Band_7"/>
    <property type="match status" value="1"/>
</dbReference>
<dbReference type="EMBL" id="CP027845">
    <property type="protein sequence ID" value="AVP87780.1"/>
    <property type="molecule type" value="Genomic_DNA"/>
</dbReference>
<evidence type="ECO:0000256" key="4">
    <source>
        <dbReference type="ARBA" id="ARBA00022989"/>
    </source>
</evidence>
<dbReference type="RefSeq" id="WP_106874626.1">
    <property type="nucleotide sequence ID" value="NZ_CP027845.1"/>
</dbReference>
<dbReference type="SMART" id="SM00244">
    <property type="entry name" value="PHB"/>
    <property type="match status" value="1"/>
</dbReference>
<organism evidence="8 9">
    <name type="scientific">Candidatus Phycorickettsia trachydisci</name>
    <dbReference type="NCBI Taxonomy" id="2115978"/>
    <lineage>
        <taxon>Bacteria</taxon>
        <taxon>Pseudomonadati</taxon>
        <taxon>Pseudomonadota</taxon>
        <taxon>Alphaproteobacteria</taxon>
        <taxon>Rickettsiales</taxon>
        <taxon>Rickettsiaceae</taxon>
        <taxon>Candidatus Phycorickettsia</taxon>
    </lineage>
</organism>
<comment type="function">
    <text evidence="6">HflC and HflK could encode or regulate a protease.</text>
</comment>
<evidence type="ECO:0000313" key="8">
    <source>
        <dbReference type="EMBL" id="AVP87780.1"/>
    </source>
</evidence>
<feature type="domain" description="Band 7" evidence="7">
    <location>
        <begin position="54"/>
        <end position="233"/>
    </location>
</feature>
<dbReference type="PANTHER" id="PTHR43327:SF2">
    <property type="entry name" value="MODULATOR OF FTSH PROTEASE HFLK"/>
    <property type="match status" value="1"/>
</dbReference>
<evidence type="ECO:0000313" key="9">
    <source>
        <dbReference type="Proteomes" id="UP000241762"/>
    </source>
</evidence>
<dbReference type="InterPro" id="IPR010201">
    <property type="entry name" value="HflK"/>
</dbReference>
<dbReference type="Proteomes" id="UP000241762">
    <property type="component" value="Chromosome"/>
</dbReference>
<comment type="subunit">
    <text evidence="6">HflC and HflK may interact to form a multimeric complex.</text>
</comment>
<name>A0A2P1P934_9RICK</name>
<dbReference type="NCBIfam" id="TIGR01933">
    <property type="entry name" value="hflK"/>
    <property type="match status" value="1"/>
</dbReference>
<keyword evidence="5 6" id="KW-0472">Membrane</keyword>
<dbReference type="InterPro" id="IPR050710">
    <property type="entry name" value="Band7/mec-2_domain"/>
</dbReference>
<dbReference type="GO" id="GO:0006508">
    <property type="term" value="P:proteolysis"/>
    <property type="evidence" value="ECO:0007669"/>
    <property type="project" value="UniProtKB-KW"/>
</dbReference>
<keyword evidence="9" id="KW-1185">Reference proteome</keyword>
<dbReference type="GO" id="GO:0016020">
    <property type="term" value="C:membrane"/>
    <property type="evidence" value="ECO:0007669"/>
    <property type="project" value="UniProtKB-SubCell"/>
</dbReference>
<gene>
    <name evidence="8" type="ORF">phytr_8480</name>
</gene>
<proteinExistence type="inferred from homology"/>
<dbReference type="Gene3D" id="3.30.479.30">
    <property type="entry name" value="Band 7 domain"/>
    <property type="match status" value="1"/>
</dbReference>
<evidence type="ECO:0000256" key="1">
    <source>
        <dbReference type="ARBA" id="ARBA00004167"/>
    </source>
</evidence>
<dbReference type="PANTHER" id="PTHR43327">
    <property type="entry name" value="STOMATIN-LIKE PROTEIN 2, MITOCHONDRIAL"/>
    <property type="match status" value="1"/>
</dbReference>
<comment type="similarity">
    <text evidence="2 6">Belongs to the band 7/mec-2 family. HflK subfamily.</text>
</comment>
<dbReference type="InterPro" id="IPR036013">
    <property type="entry name" value="Band_7/SPFH_dom_sf"/>
</dbReference>
<protein>
    <recommendedName>
        <fullName evidence="6">Protein HflK</fullName>
    </recommendedName>
</protein>